<proteinExistence type="inferred from homology"/>
<organism evidence="9 10">
    <name type="scientific">Actinomadura chibensis</name>
    <dbReference type="NCBI Taxonomy" id="392828"/>
    <lineage>
        <taxon>Bacteria</taxon>
        <taxon>Bacillati</taxon>
        <taxon>Actinomycetota</taxon>
        <taxon>Actinomycetes</taxon>
        <taxon>Streptosporangiales</taxon>
        <taxon>Thermomonosporaceae</taxon>
        <taxon>Actinomadura</taxon>
    </lineage>
</organism>
<comment type="caution">
    <text evidence="9">The sequence shown here is derived from an EMBL/GenBank/DDBJ whole genome shotgun (WGS) entry which is preliminary data.</text>
</comment>
<keyword evidence="4 7" id="KW-0812">Transmembrane</keyword>
<evidence type="ECO:0000256" key="6">
    <source>
        <dbReference type="ARBA" id="ARBA00023136"/>
    </source>
</evidence>
<dbReference type="SUPFAM" id="SSF161098">
    <property type="entry name" value="MetI-like"/>
    <property type="match status" value="1"/>
</dbReference>
<dbReference type="PANTHER" id="PTHR30193:SF37">
    <property type="entry name" value="INNER MEMBRANE ABC TRANSPORTER PERMEASE PROTEIN YCJO"/>
    <property type="match status" value="1"/>
</dbReference>
<comment type="similarity">
    <text evidence="7">Belongs to the binding-protein-dependent transport system permease family.</text>
</comment>
<reference evidence="9 10" key="1">
    <citation type="submission" date="2019-08" db="EMBL/GenBank/DDBJ databases">
        <title>Actinomadura sp. nov. CYP1-5 isolated from mountain soil.</title>
        <authorList>
            <person name="Songsumanus A."/>
            <person name="Kuncharoen N."/>
            <person name="Kudo T."/>
            <person name="Yuki M."/>
            <person name="Igarashi Y."/>
            <person name="Tanasupawat S."/>
        </authorList>
    </citation>
    <scope>NUCLEOTIDE SEQUENCE [LARGE SCALE GENOMIC DNA]</scope>
    <source>
        <strain evidence="9 10">JCM 14158</strain>
    </source>
</reference>
<dbReference type="EMBL" id="VSFG01000011">
    <property type="protein sequence ID" value="TYB41257.1"/>
    <property type="molecule type" value="Genomic_DNA"/>
</dbReference>
<dbReference type="GO" id="GO:0055085">
    <property type="term" value="P:transmembrane transport"/>
    <property type="evidence" value="ECO:0007669"/>
    <property type="project" value="InterPro"/>
</dbReference>
<feature type="transmembrane region" description="Helical" evidence="7">
    <location>
        <begin position="43"/>
        <end position="64"/>
    </location>
</feature>
<evidence type="ECO:0000256" key="5">
    <source>
        <dbReference type="ARBA" id="ARBA00022989"/>
    </source>
</evidence>
<feature type="transmembrane region" description="Helical" evidence="7">
    <location>
        <begin position="228"/>
        <end position="248"/>
    </location>
</feature>
<dbReference type="InterPro" id="IPR051393">
    <property type="entry name" value="ABC_transporter_permease"/>
</dbReference>
<evidence type="ECO:0000256" key="7">
    <source>
        <dbReference type="RuleBase" id="RU363032"/>
    </source>
</evidence>
<comment type="subcellular location">
    <subcellularLocation>
        <location evidence="1 7">Cell membrane</location>
        <topology evidence="1 7">Multi-pass membrane protein</topology>
    </subcellularLocation>
</comment>
<evidence type="ECO:0000256" key="1">
    <source>
        <dbReference type="ARBA" id="ARBA00004651"/>
    </source>
</evidence>
<feature type="domain" description="ABC transmembrane type-1" evidence="8">
    <location>
        <begin position="39"/>
        <end position="249"/>
    </location>
</feature>
<dbReference type="Pfam" id="PF00528">
    <property type="entry name" value="BPD_transp_1"/>
    <property type="match status" value="1"/>
</dbReference>
<protein>
    <submittedName>
        <fullName evidence="9">Sugar ABC transporter permease</fullName>
    </submittedName>
</protein>
<dbReference type="PROSITE" id="PS50928">
    <property type="entry name" value="ABC_TM1"/>
    <property type="match status" value="1"/>
</dbReference>
<dbReference type="Gene3D" id="1.10.3720.10">
    <property type="entry name" value="MetI-like"/>
    <property type="match status" value="1"/>
</dbReference>
<evidence type="ECO:0000313" key="9">
    <source>
        <dbReference type="EMBL" id="TYB41257.1"/>
    </source>
</evidence>
<evidence type="ECO:0000313" key="10">
    <source>
        <dbReference type="Proteomes" id="UP000323380"/>
    </source>
</evidence>
<dbReference type="GO" id="GO:0005886">
    <property type="term" value="C:plasma membrane"/>
    <property type="evidence" value="ECO:0007669"/>
    <property type="project" value="UniProtKB-SubCell"/>
</dbReference>
<evidence type="ECO:0000259" key="8">
    <source>
        <dbReference type="PROSITE" id="PS50928"/>
    </source>
</evidence>
<dbReference type="InterPro" id="IPR035906">
    <property type="entry name" value="MetI-like_sf"/>
</dbReference>
<gene>
    <name evidence="9" type="ORF">FXF69_36785</name>
</gene>
<evidence type="ECO:0000256" key="4">
    <source>
        <dbReference type="ARBA" id="ARBA00022692"/>
    </source>
</evidence>
<feature type="transmembrane region" description="Helical" evidence="7">
    <location>
        <begin position="125"/>
        <end position="148"/>
    </location>
</feature>
<evidence type="ECO:0000256" key="2">
    <source>
        <dbReference type="ARBA" id="ARBA00022448"/>
    </source>
</evidence>
<evidence type="ECO:0000256" key="3">
    <source>
        <dbReference type="ARBA" id="ARBA00022475"/>
    </source>
</evidence>
<keyword evidence="3" id="KW-1003">Cell membrane</keyword>
<keyword evidence="5 7" id="KW-1133">Transmembrane helix</keyword>
<keyword evidence="6 7" id="KW-0472">Membrane</keyword>
<accession>A0A5D0NAA6</accession>
<feature type="transmembrane region" description="Helical" evidence="7">
    <location>
        <begin position="178"/>
        <end position="197"/>
    </location>
</feature>
<dbReference type="CDD" id="cd06261">
    <property type="entry name" value="TM_PBP2"/>
    <property type="match status" value="1"/>
</dbReference>
<dbReference type="Proteomes" id="UP000323380">
    <property type="component" value="Unassembled WGS sequence"/>
</dbReference>
<dbReference type="PANTHER" id="PTHR30193">
    <property type="entry name" value="ABC TRANSPORTER PERMEASE PROTEIN"/>
    <property type="match status" value="1"/>
</dbReference>
<dbReference type="AlphaFoldDB" id="A0A5D0NAA6"/>
<sequence length="257" mass="27785">MAVSAYWSFTDYNGVDAPQWTGLANYSDLAGSHRFHQAFTNTLVFTVVGMSVGPVLGLVTALALNQKIRMVGFFRSVYFLPVTTSLVVTGTVWKMLLNENGVLNSALGLFGLPGHAWLADPGTSLLSVTAASVWQGFGFETVVFLAALQSIPKELYDAASVDGAGFWPRFRHVTLPGLRPSIVFVSVFGLIGSFQAFDQMFVMTRGGPVGSTTTLVYYLVERFQELDLGAASAVAYVLFVILAALSYAQLRASRERA</sequence>
<keyword evidence="2 7" id="KW-0813">Transport</keyword>
<keyword evidence="10" id="KW-1185">Reference proteome</keyword>
<feature type="transmembrane region" description="Helical" evidence="7">
    <location>
        <begin position="76"/>
        <end position="96"/>
    </location>
</feature>
<dbReference type="InterPro" id="IPR000515">
    <property type="entry name" value="MetI-like"/>
</dbReference>
<name>A0A5D0NAA6_9ACTN</name>
<dbReference type="STRING" id="1220554.GCA_001552135_06226"/>